<comment type="caution">
    <text evidence="1">The sequence shown here is derived from an EMBL/GenBank/DDBJ whole genome shotgun (WGS) entry which is preliminary data.</text>
</comment>
<evidence type="ECO:0008006" key="3">
    <source>
        <dbReference type="Google" id="ProtNLM"/>
    </source>
</evidence>
<dbReference type="PANTHER" id="PTHR38045">
    <property type="entry name" value="CHROMOSOME 1, WHOLE GENOME SHOTGUN SEQUENCE"/>
    <property type="match status" value="1"/>
</dbReference>
<evidence type="ECO:0000313" key="2">
    <source>
        <dbReference type="Proteomes" id="UP000196475"/>
    </source>
</evidence>
<dbReference type="Proteomes" id="UP000196475">
    <property type="component" value="Unassembled WGS sequence"/>
</dbReference>
<sequence length="626" mass="69812">MNGNQMNNMDKVGMNRESWNKEQIAACLKAVDGLKADKGRLLFPDGVEAWRDRVMANPAIRQMAEEMKEEADRFLARPIPHLPWSLFRLFVDEGSRKPYETPYFEKRQRLTALAVTALLYPDQPVYREALYDAVWSVCDEYTWCLPAHLPAGFGSGAASWSPAQHVDLFAAETAFALAEITALMRPRMPERIVSRVHEEVHRRVLAPYMNLGPFGWETARHNWSAVCAGSIGAAAVYLLDDEERLADVLEKVLGSLACFLDGYGNDGVCTEGYGYWAYGFGFFVYVADLLKRRTGGAMDLFTWKKVDAVARFPQHCFMSGRKVANFSDAVPEAAVDPGFFHYLHALFPDVAVPERRLRSPFKPDPCGRWAPAIRSIAWYQPDLAGQPWGPMSVYFPDAEWLLSRHVENGNTYFFAAKGGHNDEPHNHNDIGHFILHGNGETFLADMGAGLYTADYFGPKRYEILCNASFGHSVPIVGGAGQQAGRDCRAVVLKAVTGEREDVFSLDLSAAYPESSLTRLVRTFVWHKSASPSLTLEDAFAFAGVPANMTERFVTPFKPEPLESGRIMLGGNGRLAVEYDPSLAAPDLKPLEFAGHDGRMSMFYALDFAVKPTGRDGKIRFRFAFIP</sequence>
<name>A0A1Y3PSG3_9BACI</name>
<gene>
    <name evidence="1" type="ORF">BAA01_12180</name>
</gene>
<dbReference type="Gene3D" id="2.70.98.70">
    <property type="match status" value="1"/>
</dbReference>
<dbReference type="PANTHER" id="PTHR38045:SF1">
    <property type="entry name" value="HEPARINASE II_III-LIKE PROTEIN"/>
    <property type="match status" value="1"/>
</dbReference>
<dbReference type="Gene3D" id="1.50.10.100">
    <property type="entry name" value="Chondroitin AC/alginate lyase"/>
    <property type="match status" value="1"/>
</dbReference>
<organism evidence="1 2">
    <name type="scientific">Bacillus thermozeamaize</name>
    <dbReference type="NCBI Taxonomy" id="230954"/>
    <lineage>
        <taxon>Bacteria</taxon>
        <taxon>Bacillati</taxon>
        <taxon>Bacillota</taxon>
        <taxon>Bacilli</taxon>
        <taxon>Bacillales</taxon>
        <taxon>Bacillaceae</taxon>
        <taxon>Bacillus</taxon>
    </lineage>
</organism>
<evidence type="ECO:0000313" key="1">
    <source>
        <dbReference type="EMBL" id="OUM87259.1"/>
    </source>
</evidence>
<dbReference type="SUPFAM" id="SSF48230">
    <property type="entry name" value="Chondroitin AC/alginate lyase"/>
    <property type="match status" value="1"/>
</dbReference>
<reference evidence="2" key="1">
    <citation type="submission" date="2016-06" db="EMBL/GenBank/DDBJ databases">
        <authorList>
            <person name="Nascimento L."/>
            <person name="Pereira R.V."/>
            <person name="Martins L.F."/>
            <person name="Quaggio R.B."/>
            <person name="Silva A.M."/>
            <person name="Setubal J.C."/>
        </authorList>
    </citation>
    <scope>NUCLEOTIDE SEQUENCE [LARGE SCALE GENOMIC DNA]</scope>
</reference>
<proteinExistence type="predicted"/>
<accession>A0A1Y3PSG3</accession>
<dbReference type="AlphaFoldDB" id="A0A1Y3PSG3"/>
<dbReference type="EMBL" id="LZRT01000078">
    <property type="protein sequence ID" value="OUM87259.1"/>
    <property type="molecule type" value="Genomic_DNA"/>
</dbReference>
<dbReference type="InterPro" id="IPR008929">
    <property type="entry name" value="Chondroitin_lyas"/>
</dbReference>
<protein>
    <recommendedName>
        <fullName evidence="3">Heparinase II N-terminal domain-containing protein</fullName>
    </recommendedName>
</protein>